<dbReference type="Pfam" id="PF01551">
    <property type="entry name" value="Peptidase_M23"/>
    <property type="match status" value="1"/>
</dbReference>
<feature type="domain" description="M23ase beta-sheet core" evidence="4">
    <location>
        <begin position="97"/>
        <end position="186"/>
    </location>
</feature>
<keyword evidence="3" id="KW-0732">Signal</keyword>
<dbReference type="GO" id="GO:0042742">
    <property type="term" value="P:defense response to bacterium"/>
    <property type="evidence" value="ECO:0007669"/>
    <property type="project" value="UniProtKB-KW"/>
</dbReference>
<sequence length="197" mass="20374">MANYFHDIAPTLAKRSKLNIGLPLGGVSDKSIIAIPSDPRFDAKAGSAPSAPAGIQYGGPSDGRVFNSGGYPVSQRGSIIGAPGAGTHTLGNWESDNAVDIAAKFGTPILATQDGTISKTFASSMDWGSPKAGIQVHFNTGDNEWFYTHLSRLAKGIGVGTKVRKGQVIGYSGSANGVGHLHLGVEFGNPLDLLGLR</sequence>
<dbReference type="GO" id="GO:0004222">
    <property type="term" value="F:metalloendopeptidase activity"/>
    <property type="evidence" value="ECO:0007669"/>
    <property type="project" value="TreeGrafter"/>
</dbReference>
<name>A0A6J5PIN2_9CAUD</name>
<evidence type="ECO:0000259" key="4">
    <source>
        <dbReference type="Pfam" id="PF01551"/>
    </source>
</evidence>
<protein>
    <submittedName>
        <fullName evidence="5">Peptidase M23</fullName>
    </submittedName>
</protein>
<evidence type="ECO:0000256" key="1">
    <source>
        <dbReference type="ARBA" id="ARBA00022529"/>
    </source>
</evidence>
<dbReference type="Gene3D" id="2.70.70.10">
    <property type="entry name" value="Glucose Permease (Domain IIA)"/>
    <property type="match status" value="1"/>
</dbReference>
<dbReference type="EMBL" id="LR796871">
    <property type="protein sequence ID" value="CAB4171760.1"/>
    <property type="molecule type" value="Genomic_DNA"/>
</dbReference>
<dbReference type="InterPro" id="IPR016047">
    <property type="entry name" value="M23ase_b-sheet_dom"/>
</dbReference>
<reference evidence="5" key="1">
    <citation type="submission" date="2020-05" db="EMBL/GenBank/DDBJ databases">
        <authorList>
            <person name="Chiriac C."/>
            <person name="Salcher M."/>
            <person name="Ghai R."/>
            <person name="Kavagutti S V."/>
        </authorList>
    </citation>
    <scope>NUCLEOTIDE SEQUENCE</scope>
</reference>
<dbReference type="InterPro" id="IPR011055">
    <property type="entry name" value="Dup_hybrid_motif"/>
</dbReference>
<proteinExistence type="predicted"/>
<evidence type="ECO:0000256" key="2">
    <source>
        <dbReference type="ARBA" id="ARBA00022638"/>
    </source>
</evidence>
<dbReference type="SUPFAM" id="SSF51261">
    <property type="entry name" value="Duplicated hybrid motif"/>
    <property type="match status" value="1"/>
</dbReference>
<keyword evidence="1" id="KW-0929">Antimicrobial</keyword>
<accession>A0A6J5PIN2</accession>
<dbReference type="GO" id="GO:0031640">
    <property type="term" value="P:killing of cells of another organism"/>
    <property type="evidence" value="ECO:0007669"/>
    <property type="project" value="UniProtKB-KW"/>
</dbReference>
<gene>
    <name evidence="5" type="ORF">UFOVP929_18</name>
</gene>
<dbReference type="InterPro" id="IPR050570">
    <property type="entry name" value="Cell_wall_metabolism_enzyme"/>
</dbReference>
<dbReference type="PANTHER" id="PTHR21666:SF289">
    <property type="entry name" value="L-ALA--D-GLU ENDOPEPTIDASE"/>
    <property type="match status" value="1"/>
</dbReference>
<evidence type="ECO:0000313" key="5">
    <source>
        <dbReference type="EMBL" id="CAB4171760.1"/>
    </source>
</evidence>
<keyword evidence="2" id="KW-0081">Bacteriolytic enzyme</keyword>
<organism evidence="5">
    <name type="scientific">uncultured Caudovirales phage</name>
    <dbReference type="NCBI Taxonomy" id="2100421"/>
    <lineage>
        <taxon>Viruses</taxon>
        <taxon>Duplodnaviria</taxon>
        <taxon>Heunggongvirae</taxon>
        <taxon>Uroviricota</taxon>
        <taxon>Caudoviricetes</taxon>
        <taxon>Peduoviridae</taxon>
        <taxon>Maltschvirus</taxon>
        <taxon>Maltschvirus maltsch</taxon>
    </lineage>
</organism>
<dbReference type="PANTHER" id="PTHR21666">
    <property type="entry name" value="PEPTIDASE-RELATED"/>
    <property type="match status" value="1"/>
</dbReference>
<dbReference type="CDD" id="cd12797">
    <property type="entry name" value="M23_peptidase"/>
    <property type="match status" value="1"/>
</dbReference>
<evidence type="ECO:0000256" key="3">
    <source>
        <dbReference type="ARBA" id="ARBA00022729"/>
    </source>
</evidence>